<feature type="coiled-coil region" evidence="1">
    <location>
        <begin position="34"/>
        <end position="82"/>
    </location>
</feature>
<dbReference type="AlphaFoldDB" id="W7X3D5"/>
<sequence length="109" mass="12954">MSNKVGDNMQQNLSDLIKQIDVMKTKKVQIDQEIYAEQQQLMKTEQELQILTNRLNELEEFLVKKQNEKSELNNTIVQTEMARNKIAESYKNYLNFLQQQKIHHLSSQQ</sequence>
<gene>
    <name evidence="2" type="ORF">TTHERM_001151439</name>
</gene>
<organism evidence="2 3">
    <name type="scientific">Tetrahymena thermophila (strain SB210)</name>
    <dbReference type="NCBI Taxonomy" id="312017"/>
    <lineage>
        <taxon>Eukaryota</taxon>
        <taxon>Sar</taxon>
        <taxon>Alveolata</taxon>
        <taxon>Ciliophora</taxon>
        <taxon>Intramacronucleata</taxon>
        <taxon>Oligohymenophorea</taxon>
        <taxon>Hymenostomatida</taxon>
        <taxon>Tetrahymenina</taxon>
        <taxon>Tetrahymenidae</taxon>
        <taxon>Tetrahymena</taxon>
    </lineage>
</organism>
<dbReference type="GO" id="GO:0036064">
    <property type="term" value="C:ciliary basal body"/>
    <property type="evidence" value="ECO:0007669"/>
    <property type="project" value="TreeGrafter"/>
</dbReference>
<dbReference type="InterPro" id="IPR033362">
    <property type="entry name" value="SSNA1_fam"/>
</dbReference>
<dbReference type="EMBL" id="GG662461">
    <property type="protein sequence ID" value="EWS71962.1"/>
    <property type="molecule type" value="Genomic_DNA"/>
</dbReference>
<dbReference type="Proteomes" id="UP000009168">
    <property type="component" value="Unassembled WGS sequence"/>
</dbReference>
<keyword evidence="1" id="KW-0175">Coiled coil</keyword>
<dbReference type="PANTHER" id="PTHR28661:SF1">
    <property type="entry name" value="MICROTUBULE NUCLEATION FACTOR SSNA1"/>
    <property type="match status" value="1"/>
</dbReference>
<dbReference type="STRING" id="312017.W7X3D5"/>
<dbReference type="RefSeq" id="XP_012655500.1">
    <property type="nucleotide sequence ID" value="XM_012800046.1"/>
</dbReference>
<accession>W7X3D5</accession>
<evidence type="ECO:0000256" key="1">
    <source>
        <dbReference type="SAM" id="Coils"/>
    </source>
</evidence>
<dbReference type="GeneID" id="24441821"/>
<evidence type="ECO:0000313" key="2">
    <source>
        <dbReference type="EMBL" id="EWS71962.1"/>
    </source>
</evidence>
<evidence type="ECO:0000313" key="3">
    <source>
        <dbReference type="Proteomes" id="UP000009168"/>
    </source>
</evidence>
<dbReference type="PANTHER" id="PTHR28661">
    <property type="entry name" value="SJOEGREN SYNDROME NUCLEAR AUTOANTIGEN 1"/>
    <property type="match status" value="1"/>
</dbReference>
<protein>
    <submittedName>
        <fullName evidence="2">13 kDa deflagellation-inducible protein, putative</fullName>
    </submittedName>
</protein>
<proteinExistence type="predicted"/>
<dbReference type="OrthoDB" id="308231at2759"/>
<dbReference type="InParanoid" id="W7X3D5"/>
<reference evidence="3" key="1">
    <citation type="journal article" date="2006" name="PLoS Biol.">
        <title>Macronuclear genome sequence of the ciliate Tetrahymena thermophila, a model eukaryote.</title>
        <authorList>
            <person name="Eisen J.A."/>
            <person name="Coyne R.S."/>
            <person name="Wu M."/>
            <person name="Wu D."/>
            <person name="Thiagarajan M."/>
            <person name="Wortman J.R."/>
            <person name="Badger J.H."/>
            <person name="Ren Q."/>
            <person name="Amedeo P."/>
            <person name="Jones K.M."/>
            <person name="Tallon L.J."/>
            <person name="Delcher A.L."/>
            <person name="Salzberg S.L."/>
            <person name="Silva J.C."/>
            <person name="Haas B.J."/>
            <person name="Majoros W.H."/>
            <person name="Farzad M."/>
            <person name="Carlton J.M."/>
            <person name="Smith R.K. Jr."/>
            <person name="Garg J."/>
            <person name="Pearlman R.E."/>
            <person name="Karrer K.M."/>
            <person name="Sun L."/>
            <person name="Manning G."/>
            <person name="Elde N.C."/>
            <person name="Turkewitz A.P."/>
            <person name="Asai D.J."/>
            <person name="Wilkes D.E."/>
            <person name="Wang Y."/>
            <person name="Cai H."/>
            <person name="Collins K."/>
            <person name="Stewart B.A."/>
            <person name="Lee S.R."/>
            <person name="Wilamowska K."/>
            <person name="Weinberg Z."/>
            <person name="Ruzzo W.L."/>
            <person name="Wloga D."/>
            <person name="Gaertig J."/>
            <person name="Frankel J."/>
            <person name="Tsao C.-C."/>
            <person name="Gorovsky M.A."/>
            <person name="Keeling P.J."/>
            <person name="Waller R.F."/>
            <person name="Patron N.J."/>
            <person name="Cherry J.M."/>
            <person name="Stover N.A."/>
            <person name="Krieger C.J."/>
            <person name="del Toro C."/>
            <person name="Ryder H.F."/>
            <person name="Williamson S.C."/>
            <person name="Barbeau R.A."/>
            <person name="Hamilton E.P."/>
            <person name="Orias E."/>
        </authorList>
    </citation>
    <scope>NUCLEOTIDE SEQUENCE [LARGE SCALE GENOMIC DNA]</scope>
    <source>
        <strain evidence="3">SB210</strain>
    </source>
</reference>
<name>W7X3D5_TETTS</name>
<keyword evidence="3" id="KW-1185">Reference proteome</keyword>
<dbReference type="KEGG" id="tet:TTHERM_001151439"/>